<accession>A0A9P1KG20</accession>
<reference evidence="1 2" key="1">
    <citation type="submission" date="2014-02" db="EMBL/GenBank/DDBJ databases">
        <authorList>
            <person name="Genoscope - CEA"/>
        </authorList>
    </citation>
    <scope>NUCLEOTIDE SEQUENCE [LARGE SCALE GENOMIC DNA]</scope>
    <source>
        <strain evidence="1 2">PCC 8005</strain>
    </source>
</reference>
<sequence length="42" mass="4588">MEGASLPLPFPDPEFCWTEWGATPNQNFRAAPTATGQHKQAS</sequence>
<organism evidence="1 2">
    <name type="scientific">Limnospira indica PCC 8005</name>
    <dbReference type="NCBI Taxonomy" id="376219"/>
    <lineage>
        <taxon>Bacteria</taxon>
        <taxon>Bacillati</taxon>
        <taxon>Cyanobacteriota</taxon>
        <taxon>Cyanophyceae</taxon>
        <taxon>Oscillatoriophycideae</taxon>
        <taxon>Oscillatoriales</taxon>
        <taxon>Sirenicapillariaceae</taxon>
        <taxon>Limnospira</taxon>
    </lineage>
</organism>
<proteinExistence type="predicted"/>
<gene>
    <name evidence="1" type="ORF">ARTHRO_40591</name>
</gene>
<dbReference type="AlphaFoldDB" id="A0A9P1KG20"/>
<protein>
    <submittedName>
        <fullName evidence="1">Uncharacterized protein</fullName>
    </submittedName>
</protein>
<dbReference type="Proteomes" id="UP000032946">
    <property type="component" value="Chromosome"/>
</dbReference>
<evidence type="ECO:0000313" key="1">
    <source>
        <dbReference type="EMBL" id="CDM96185.1"/>
    </source>
</evidence>
<keyword evidence="2" id="KW-1185">Reference proteome</keyword>
<evidence type="ECO:0000313" key="2">
    <source>
        <dbReference type="Proteomes" id="UP000032946"/>
    </source>
</evidence>
<dbReference type="EMBL" id="FO818640">
    <property type="protein sequence ID" value="CDM96185.1"/>
    <property type="molecule type" value="Genomic_DNA"/>
</dbReference>
<name>A0A9P1KG20_9CYAN</name>